<keyword evidence="2" id="KW-1185">Reference proteome</keyword>
<dbReference type="OrthoDB" id="9776609at2"/>
<feature type="transmembrane region" description="Helical" evidence="1">
    <location>
        <begin position="151"/>
        <end position="175"/>
    </location>
</feature>
<dbReference type="PANTHER" id="PTHR34219">
    <property type="entry name" value="IRON-REGULATED INNER MEMBRANE PROTEIN-RELATED"/>
    <property type="match status" value="1"/>
</dbReference>
<reference evidence="3" key="2">
    <citation type="submission" date="2025-08" db="UniProtKB">
        <authorList>
            <consortium name="RefSeq"/>
        </authorList>
    </citation>
    <scope>IDENTIFICATION</scope>
</reference>
<feature type="transmembrane region" description="Helical" evidence="1">
    <location>
        <begin position="12"/>
        <end position="36"/>
    </location>
</feature>
<feature type="transmembrane region" description="Helical" evidence="1">
    <location>
        <begin position="461"/>
        <end position="484"/>
    </location>
</feature>
<dbReference type="InterPro" id="IPR005625">
    <property type="entry name" value="PepSY-ass_TM"/>
</dbReference>
<feature type="transmembrane region" description="Helical" evidence="1">
    <location>
        <begin position="490"/>
        <end position="514"/>
    </location>
</feature>
<protein>
    <submittedName>
        <fullName evidence="3">PepSY-associated TM helix domain-containing protein</fullName>
    </submittedName>
</protein>
<proteinExistence type="predicted"/>
<dbReference type="AlphaFoldDB" id="A0A8B6X4U9"/>
<dbReference type="Pfam" id="PF03929">
    <property type="entry name" value="PepSY_TM"/>
    <property type="match status" value="1"/>
</dbReference>
<feature type="transmembrane region" description="Helical" evidence="1">
    <location>
        <begin position="195"/>
        <end position="219"/>
    </location>
</feature>
<evidence type="ECO:0000313" key="3">
    <source>
        <dbReference type="RefSeq" id="WP_028311513.1"/>
    </source>
</evidence>
<sequence length="551" mass="58465">MRTDYVRIYKSVHTWTGILSGMALFIAFYAGAFTVFKEPISRWASPPAVEAALPLADAGPLVVQTLAARPDAAREFTVHLREAEHLPGRLEWQLRAPGGDDHDERGARHYVATLDAGSARVSEFQPAPVAGFIDVLHRVIGLPVDSDPNRWVMGVIATLYALALFSGVVVLLPSLVKDLFALRVGPNLKRMWLDAHNAVGLMSLPFHVVMAVTAAVFAFHDGIYALQDRLFHDGRFGAAVQGPGVATPAATPPRDPATMLAPTELVARARELSPGFVPTQLQYQKVTGPKPVVRVWGRDEAAVSPRARGGFVALDPYSGKVMNADFLPGRQSAPNLVISSLFALHMAAFGGTAVQWMYFALGLAGAWLFYSGNLLWIESRRKRAPKQGGALPAQRRDARLMAAATIGVCLGCVCGISLTLLAAKWLHGRVADLHAWHVGLYYAAFLGAIGWAFARGAGRAAVHLLWLAAALAFAIPLTTLAGWLAPGLGLWAHGSAAALGVDLTALAGAGALALMARAAARRMRAGPPDSVWAARPATASPIDGATVPNAG</sequence>
<keyword evidence="1" id="KW-0812">Transmembrane</keyword>
<dbReference type="Proteomes" id="UP000675920">
    <property type="component" value="Unplaced"/>
</dbReference>
<keyword evidence="1" id="KW-0472">Membrane</keyword>
<feature type="transmembrane region" description="Helical" evidence="1">
    <location>
        <begin position="435"/>
        <end position="454"/>
    </location>
</feature>
<feature type="transmembrane region" description="Helical" evidence="1">
    <location>
        <begin position="356"/>
        <end position="377"/>
    </location>
</feature>
<dbReference type="PANTHER" id="PTHR34219:SF9">
    <property type="entry name" value="IRON-REGULATED INNER MEMBRANE PROTEIN"/>
    <property type="match status" value="1"/>
</dbReference>
<evidence type="ECO:0000256" key="1">
    <source>
        <dbReference type="SAM" id="Phobius"/>
    </source>
</evidence>
<evidence type="ECO:0000313" key="2">
    <source>
        <dbReference type="Proteomes" id="UP000675920"/>
    </source>
</evidence>
<dbReference type="RefSeq" id="WP_028311513.1">
    <property type="nucleotide sequence ID" value="NZ_AXWS01000013.1"/>
</dbReference>
<feature type="transmembrane region" description="Helical" evidence="1">
    <location>
        <begin position="398"/>
        <end position="423"/>
    </location>
</feature>
<keyword evidence="1" id="KW-1133">Transmembrane helix</keyword>
<organism evidence="2 3">
    <name type="scientific">Derxia gummosa DSM 723</name>
    <dbReference type="NCBI Taxonomy" id="1121388"/>
    <lineage>
        <taxon>Bacteria</taxon>
        <taxon>Pseudomonadati</taxon>
        <taxon>Pseudomonadota</taxon>
        <taxon>Betaproteobacteria</taxon>
        <taxon>Burkholderiales</taxon>
        <taxon>Alcaligenaceae</taxon>
        <taxon>Derxia</taxon>
    </lineage>
</organism>
<reference evidence="3" key="1">
    <citation type="journal article" date="2004" name="Trends Biochem. Sci.">
        <title>The PepSY domain: a regulator of peptidase activity in the microbial environment?</title>
        <authorList>
            <person name="Yeats C."/>
            <person name="Rawlings N.D."/>
            <person name="Bateman A."/>
        </authorList>
    </citation>
    <scope>NUCLEOTIDE SEQUENCE</scope>
</reference>
<name>A0A8B6X4U9_9BURK</name>
<accession>A0A8B6X4U9</accession>